<dbReference type="Proteomes" id="UP000224006">
    <property type="component" value="Chromosome XII"/>
</dbReference>
<accession>A0A2A9M8B1</accession>
<dbReference type="AlphaFoldDB" id="A0A2A9M8B1"/>
<dbReference type="GeneID" id="40307429"/>
<evidence type="ECO:0008006" key="4">
    <source>
        <dbReference type="Google" id="ProtNLM"/>
    </source>
</evidence>
<reference evidence="2 3" key="1">
    <citation type="submission" date="2017-09" db="EMBL/GenBank/DDBJ databases">
        <title>Genome sequencing of Besnoitia besnoiti strain Bb-Ger1.</title>
        <authorList>
            <person name="Schares G."/>
            <person name="Venepally P."/>
            <person name="Lorenzi H.A."/>
        </authorList>
    </citation>
    <scope>NUCLEOTIDE SEQUENCE [LARGE SCALE GENOMIC DNA]</scope>
    <source>
        <strain evidence="2 3">Bb-Ger1</strain>
    </source>
</reference>
<name>A0A2A9M8B1_BESBE</name>
<proteinExistence type="predicted"/>
<feature type="region of interest" description="Disordered" evidence="1">
    <location>
        <begin position="674"/>
        <end position="702"/>
    </location>
</feature>
<evidence type="ECO:0000313" key="2">
    <source>
        <dbReference type="EMBL" id="PFH31877.1"/>
    </source>
</evidence>
<dbReference type="EMBL" id="NWUJ01000013">
    <property type="protein sequence ID" value="PFH31877.1"/>
    <property type="molecule type" value="Genomic_DNA"/>
</dbReference>
<dbReference type="OrthoDB" id="419431at2759"/>
<sequence>MPLVLLWKQTSLAIGCVSGSSEAHAVGCDRASFEASHAERQARGTSAGPGRGEGEGEEAAAPRDLFLDAPPSASSSSSLRGFRLPPPSVCRAYFHRFSGFRDVQRHLLSKVDSFPVCDLLAALDILQQLSVCPRLLLRAAAPLLLQQLPQLSLEQVVLLLRVYVHPNSSTPVGLPNTGAGAATVAREVTHWLYACGNRLGKLDSTLLADLADAGSRVPVSQVALLRLLLSPVRQRMHAMSAKQLSLVLHAYAKHPSAGDDFVLQQGLTLLLSRHSVPAMSLPAVLRCIWAASVACSPSATGTAGRSSPPSLQRQQQSEHLKLLEVLLTRAEPLLLRHPEQLDGQAVATLVWACSRGGGCLGSAALLQMLHRRTLRVHSQMSPQGLSNTLWGFATSLGRMVDIRGAAAGSSSPDNSSEEPVDGDAASPQTVATGGSSTRGGVSGASASSSPAAGGAGEVPGAGAPDSPVNGEALCVLLFQHVEPHVLRSLARCEPQDLATLSAAYALLRCGSEALHTAVQQLITENWADEMSADQLVRVAHAYAILRGSSRMFSALQVNLLRRLETFTVHGLCDVIWSYVVMRYLDEQFLEMCVSLVPLDRVAGDDRCALLYPAASEIALALPSMDQIRLQRMRKYTREAFWELQLLDFPTAFAASVAHTARVLTEMLASSSTTSHRLSASSADNGTVSELLQGEGDGEADSQRFDRDAAEALRSCSITEAFDFLGYLVDVWLQRPSDSRSMDGDQMGVPTKSIAGNAENSCEGVGNQVLNALLEGGVALLCHTHATVHRETGKPLGPAIMRHRFLKRKNVPTVNLLWDVWKTLPTTKARVEWLHAKIVRALREEQARQASRDLNRARVSASNGKVVRAELHA</sequence>
<evidence type="ECO:0000313" key="3">
    <source>
        <dbReference type="Proteomes" id="UP000224006"/>
    </source>
</evidence>
<organism evidence="2 3">
    <name type="scientific">Besnoitia besnoiti</name>
    <name type="common">Apicomplexan protozoan</name>
    <dbReference type="NCBI Taxonomy" id="94643"/>
    <lineage>
        <taxon>Eukaryota</taxon>
        <taxon>Sar</taxon>
        <taxon>Alveolata</taxon>
        <taxon>Apicomplexa</taxon>
        <taxon>Conoidasida</taxon>
        <taxon>Coccidia</taxon>
        <taxon>Eucoccidiorida</taxon>
        <taxon>Eimeriorina</taxon>
        <taxon>Sarcocystidae</taxon>
        <taxon>Besnoitia</taxon>
    </lineage>
</organism>
<dbReference type="KEGG" id="bbes:BESB_023690"/>
<dbReference type="RefSeq" id="XP_029215886.1">
    <property type="nucleotide sequence ID" value="XM_029361071.1"/>
</dbReference>
<feature type="region of interest" description="Disordered" evidence="1">
    <location>
        <begin position="37"/>
        <end position="59"/>
    </location>
</feature>
<feature type="compositionally biased region" description="Low complexity" evidence="1">
    <location>
        <begin position="443"/>
        <end position="452"/>
    </location>
</feature>
<keyword evidence="3" id="KW-1185">Reference proteome</keyword>
<comment type="caution">
    <text evidence="2">The sequence shown here is derived from an EMBL/GenBank/DDBJ whole genome shotgun (WGS) entry which is preliminary data.</text>
</comment>
<feature type="region of interest" description="Disordered" evidence="1">
    <location>
        <begin position="405"/>
        <end position="464"/>
    </location>
</feature>
<protein>
    <recommendedName>
        <fullName evidence="4">RAP domain-containing protein</fullName>
    </recommendedName>
</protein>
<dbReference type="VEuPathDB" id="ToxoDB:BESB_023690"/>
<gene>
    <name evidence="2" type="ORF">BESB_023690</name>
</gene>
<evidence type="ECO:0000256" key="1">
    <source>
        <dbReference type="SAM" id="MobiDB-lite"/>
    </source>
</evidence>